<keyword evidence="2" id="KW-1185">Reference proteome</keyword>
<accession>A0ACB5UCB4</accession>
<reference evidence="1" key="1">
    <citation type="submission" date="2023-04" db="EMBL/GenBank/DDBJ databases">
        <title>Ambrosiozyma monospora NBRC 10751.</title>
        <authorList>
            <person name="Ichikawa N."/>
            <person name="Sato H."/>
            <person name="Tonouchi N."/>
        </authorList>
    </citation>
    <scope>NUCLEOTIDE SEQUENCE</scope>
    <source>
        <strain evidence="1">NBRC 10751</strain>
    </source>
</reference>
<sequence>MGFVPPKGTLIGRMFILPHFGGYQYRIGEYSLANGEKGHTVVKVKNEDIEKWDTEHAHIKGGLSGAGYDDEVVSEVHLVQGRTDSNSEKSLKKNADISIKA</sequence>
<gene>
    <name evidence="1" type="ORF">Amon02_001328300</name>
</gene>
<comment type="caution">
    <text evidence="1">The sequence shown here is derived from an EMBL/GenBank/DDBJ whole genome shotgun (WGS) entry which is preliminary data.</text>
</comment>
<proteinExistence type="predicted"/>
<organism evidence="1 2">
    <name type="scientific">Ambrosiozyma monospora</name>
    <name type="common">Yeast</name>
    <name type="synonym">Endomycopsis monosporus</name>
    <dbReference type="NCBI Taxonomy" id="43982"/>
    <lineage>
        <taxon>Eukaryota</taxon>
        <taxon>Fungi</taxon>
        <taxon>Dikarya</taxon>
        <taxon>Ascomycota</taxon>
        <taxon>Saccharomycotina</taxon>
        <taxon>Pichiomycetes</taxon>
        <taxon>Pichiales</taxon>
        <taxon>Pichiaceae</taxon>
        <taxon>Ambrosiozyma</taxon>
    </lineage>
</organism>
<dbReference type="Proteomes" id="UP001165064">
    <property type="component" value="Unassembled WGS sequence"/>
</dbReference>
<evidence type="ECO:0000313" key="1">
    <source>
        <dbReference type="EMBL" id="GMF08511.1"/>
    </source>
</evidence>
<dbReference type="EMBL" id="BSXS01017049">
    <property type="protein sequence ID" value="GMF08511.1"/>
    <property type="molecule type" value="Genomic_DNA"/>
</dbReference>
<protein>
    <submittedName>
        <fullName evidence="1">Unnamed protein product</fullName>
    </submittedName>
</protein>
<evidence type="ECO:0000313" key="2">
    <source>
        <dbReference type="Proteomes" id="UP001165064"/>
    </source>
</evidence>
<name>A0ACB5UCB4_AMBMO</name>